<reference evidence="11 12" key="1">
    <citation type="journal article" date="2016" name="Int. J. Syst. Evol. Microbiol.">
        <title>Peptococcus simiae sp. nov., isolated from rhesus macaque faeces and emended description of the genus Peptococcus.</title>
        <authorList>
            <person name="Shkoporov A.N."/>
            <person name="Efimov B.A."/>
            <person name="Kondova I."/>
            <person name="Ouwerling B."/>
            <person name="Chaplin A.V."/>
            <person name="Shcherbakova V.A."/>
            <person name="Langermans J.A.M."/>
        </authorList>
    </citation>
    <scope>NUCLEOTIDE SEQUENCE [LARGE SCALE GENOMIC DNA]</scope>
    <source>
        <strain evidence="11 12">M108</strain>
    </source>
</reference>
<dbReference type="InterPro" id="IPR013750">
    <property type="entry name" value="GHMP_kinase_C_dom"/>
</dbReference>
<evidence type="ECO:0000259" key="9">
    <source>
        <dbReference type="Pfam" id="PF00288"/>
    </source>
</evidence>
<evidence type="ECO:0000256" key="6">
    <source>
        <dbReference type="ARBA" id="ARBA00022840"/>
    </source>
</evidence>
<comment type="caution">
    <text evidence="7">Lacks conserved residue(s) required for the propagation of feature annotation.</text>
</comment>
<dbReference type="GO" id="GO:0004413">
    <property type="term" value="F:homoserine kinase activity"/>
    <property type="evidence" value="ECO:0007669"/>
    <property type="project" value="UniProtKB-EC"/>
</dbReference>
<protein>
    <recommendedName>
        <fullName evidence="7 8">Homoserine kinase</fullName>
        <shortName evidence="7">HK</shortName>
        <shortName evidence="7">HSK</shortName>
        <ecNumber evidence="7 8">2.7.1.39</ecNumber>
    </recommendedName>
</protein>
<comment type="function">
    <text evidence="7">Catalyzes the ATP-dependent phosphorylation of L-homoserine to L-homoserine phosphate.</text>
</comment>
<keyword evidence="2 7" id="KW-0808">Transferase</keyword>
<dbReference type="InterPro" id="IPR036554">
    <property type="entry name" value="GHMP_kinase_C_sf"/>
</dbReference>
<dbReference type="InterPro" id="IPR014721">
    <property type="entry name" value="Ribsml_uS5_D2-typ_fold_subgr"/>
</dbReference>
<name>A0ABW9H0I7_9FIRM</name>
<dbReference type="NCBIfam" id="TIGR00191">
    <property type="entry name" value="thrB"/>
    <property type="match status" value="1"/>
</dbReference>
<dbReference type="Gene3D" id="3.30.230.10">
    <property type="match status" value="1"/>
</dbReference>
<accession>A0ABW9H0I7</accession>
<keyword evidence="5 7" id="KW-0418">Kinase</keyword>
<keyword evidence="1 7" id="KW-0028">Amino-acid biosynthesis</keyword>
<evidence type="ECO:0000256" key="7">
    <source>
        <dbReference type="HAMAP-Rule" id="MF_00384"/>
    </source>
</evidence>
<evidence type="ECO:0000256" key="5">
    <source>
        <dbReference type="ARBA" id="ARBA00022777"/>
    </source>
</evidence>
<keyword evidence="7" id="KW-0963">Cytoplasm</keyword>
<keyword evidence="3 7" id="KW-0791">Threonine biosynthesis</keyword>
<dbReference type="SUPFAM" id="SSF54211">
    <property type="entry name" value="Ribosomal protein S5 domain 2-like"/>
    <property type="match status" value="1"/>
</dbReference>
<dbReference type="HAMAP" id="MF_00384">
    <property type="entry name" value="Homoser_kinase"/>
    <property type="match status" value="1"/>
</dbReference>
<comment type="subcellular location">
    <subcellularLocation>
        <location evidence="7">Cytoplasm</location>
    </subcellularLocation>
</comment>
<dbReference type="Proteomes" id="UP001631949">
    <property type="component" value="Unassembled WGS sequence"/>
</dbReference>
<sequence>MSGSFHLRIPGTSANLGPGFDAAGLALGLYNELKVTPTRSAEILVEVSGEGVGQVDPHNNLIIDAYRRTFARLHKAVPGARLECLNRIPFARGIGSSSAAIVAGIAAAHMVSGQPLSTREAISLATAMDGHPDNVLPAILGGICLGCQDSQSRVYWHKITPPEGLTATVLIPDYALATAKARQVMPDSYSRADAVYSLSHYGLAVAAFMSGKLDLLKEALKDRMHEPYRLPLMPGMAELRQMVLEAGALAAPVSGAGSTVLVLSDQPIDTAPLIEWAASQDISLRALALPIVGRGVHLIDDKETEMVLWP</sequence>
<dbReference type="RefSeq" id="WP_408977981.1">
    <property type="nucleotide sequence ID" value="NZ_JBJUVG010000015.1"/>
</dbReference>
<organism evidence="11 12">
    <name type="scientific">Peptococcus simiae</name>
    <dbReference type="NCBI Taxonomy" id="1643805"/>
    <lineage>
        <taxon>Bacteria</taxon>
        <taxon>Bacillati</taxon>
        <taxon>Bacillota</taxon>
        <taxon>Clostridia</taxon>
        <taxon>Eubacteriales</taxon>
        <taxon>Peptococcaceae</taxon>
        <taxon>Peptococcus</taxon>
    </lineage>
</organism>
<comment type="pathway">
    <text evidence="7">Amino-acid biosynthesis; L-threonine biosynthesis; L-threonine from L-aspartate: step 4/5.</text>
</comment>
<evidence type="ECO:0000256" key="8">
    <source>
        <dbReference type="NCBIfam" id="TIGR00191"/>
    </source>
</evidence>
<evidence type="ECO:0000256" key="3">
    <source>
        <dbReference type="ARBA" id="ARBA00022697"/>
    </source>
</evidence>
<keyword evidence="4 7" id="KW-0547">Nucleotide-binding</keyword>
<keyword evidence="12" id="KW-1185">Reference proteome</keyword>
<dbReference type="EC" id="2.7.1.39" evidence="7 8"/>
<feature type="domain" description="GHMP kinase C-terminal" evidence="10">
    <location>
        <begin position="205"/>
        <end position="265"/>
    </location>
</feature>
<evidence type="ECO:0000256" key="2">
    <source>
        <dbReference type="ARBA" id="ARBA00022679"/>
    </source>
</evidence>
<feature type="domain" description="GHMP kinase N-terminal" evidence="9">
    <location>
        <begin position="60"/>
        <end position="142"/>
    </location>
</feature>
<evidence type="ECO:0000313" key="12">
    <source>
        <dbReference type="Proteomes" id="UP001631949"/>
    </source>
</evidence>
<keyword evidence="6 7" id="KW-0067">ATP-binding</keyword>
<dbReference type="Pfam" id="PF00288">
    <property type="entry name" value="GHMP_kinases_N"/>
    <property type="match status" value="1"/>
</dbReference>
<evidence type="ECO:0000256" key="1">
    <source>
        <dbReference type="ARBA" id="ARBA00022605"/>
    </source>
</evidence>
<dbReference type="PIRSF" id="PIRSF000676">
    <property type="entry name" value="Homoser_kin"/>
    <property type="match status" value="1"/>
</dbReference>
<dbReference type="EMBL" id="JBJUVG010000015">
    <property type="protein sequence ID" value="MFM9414366.1"/>
    <property type="molecule type" value="Genomic_DNA"/>
</dbReference>
<dbReference type="InterPro" id="IPR006204">
    <property type="entry name" value="GHMP_kinase_N_dom"/>
</dbReference>
<comment type="caution">
    <text evidence="11">The sequence shown here is derived from an EMBL/GenBank/DDBJ whole genome shotgun (WGS) entry which is preliminary data.</text>
</comment>
<dbReference type="Pfam" id="PF08544">
    <property type="entry name" value="GHMP_kinases_C"/>
    <property type="match status" value="1"/>
</dbReference>
<dbReference type="PANTHER" id="PTHR20861">
    <property type="entry name" value="HOMOSERINE/4-DIPHOSPHOCYTIDYL-2-C-METHYL-D-ERYTHRITOL KINASE"/>
    <property type="match status" value="1"/>
</dbReference>
<evidence type="ECO:0000313" key="11">
    <source>
        <dbReference type="EMBL" id="MFM9414366.1"/>
    </source>
</evidence>
<comment type="similarity">
    <text evidence="7">Belongs to the GHMP kinase family. Homoserine kinase subfamily.</text>
</comment>
<dbReference type="PANTHER" id="PTHR20861:SF1">
    <property type="entry name" value="HOMOSERINE KINASE"/>
    <property type="match status" value="1"/>
</dbReference>
<dbReference type="PRINTS" id="PR00958">
    <property type="entry name" value="HOMSERKINASE"/>
</dbReference>
<dbReference type="Gene3D" id="3.30.70.890">
    <property type="entry name" value="GHMP kinase, C-terminal domain"/>
    <property type="match status" value="1"/>
</dbReference>
<proteinExistence type="inferred from homology"/>
<gene>
    <name evidence="7 11" type="primary">thrB</name>
    <name evidence="11" type="ORF">ACKQTC_08300</name>
</gene>
<dbReference type="SUPFAM" id="SSF55060">
    <property type="entry name" value="GHMP Kinase, C-terminal domain"/>
    <property type="match status" value="1"/>
</dbReference>
<evidence type="ECO:0000259" key="10">
    <source>
        <dbReference type="Pfam" id="PF08544"/>
    </source>
</evidence>
<dbReference type="InterPro" id="IPR000870">
    <property type="entry name" value="Homoserine_kinase"/>
</dbReference>
<dbReference type="InterPro" id="IPR020568">
    <property type="entry name" value="Ribosomal_Su5_D2-typ_SF"/>
</dbReference>
<comment type="catalytic activity">
    <reaction evidence="7">
        <text>L-homoserine + ATP = O-phospho-L-homoserine + ADP + H(+)</text>
        <dbReference type="Rhea" id="RHEA:13985"/>
        <dbReference type="ChEBI" id="CHEBI:15378"/>
        <dbReference type="ChEBI" id="CHEBI:30616"/>
        <dbReference type="ChEBI" id="CHEBI:57476"/>
        <dbReference type="ChEBI" id="CHEBI:57590"/>
        <dbReference type="ChEBI" id="CHEBI:456216"/>
        <dbReference type="EC" id="2.7.1.39"/>
    </reaction>
</comment>
<evidence type="ECO:0000256" key="4">
    <source>
        <dbReference type="ARBA" id="ARBA00022741"/>
    </source>
</evidence>